<evidence type="ECO:0000313" key="3">
    <source>
        <dbReference type="Proteomes" id="UP000236754"/>
    </source>
</evidence>
<proteinExistence type="predicted"/>
<reference evidence="2 3" key="1">
    <citation type="submission" date="2016-10" db="EMBL/GenBank/DDBJ databases">
        <authorList>
            <person name="de Groot N.N."/>
        </authorList>
    </citation>
    <scope>NUCLEOTIDE SEQUENCE [LARGE SCALE GENOMIC DNA]</scope>
    <source>
        <strain evidence="2 3">CGMCC 4.2023</strain>
    </source>
</reference>
<evidence type="ECO:0000256" key="1">
    <source>
        <dbReference type="SAM" id="MobiDB-lite"/>
    </source>
</evidence>
<gene>
    <name evidence="2" type="ORF">SAMN05216223_12916</name>
</gene>
<feature type="region of interest" description="Disordered" evidence="1">
    <location>
        <begin position="29"/>
        <end position="50"/>
    </location>
</feature>
<evidence type="ECO:0000313" key="2">
    <source>
        <dbReference type="EMBL" id="SEG94025.1"/>
    </source>
</evidence>
<accession>A0A1H6EB58</accession>
<name>A0A1H6EB58_9ACTN</name>
<organism evidence="2 3">
    <name type="scientific">Actinacidiphila yanglinensis</name>
    <dbReference type="NCBI Taxonomy" id="310779"/>
    <lineage>
        <taxon>Bacteria</taxon>
        <taxon>Bacillati</taxon>
        <taxon>Actinomycetota</taxon>
        <taxon>Actinomycetes</taxon>
        <taxon>Kitasatosporales</taxon>
        <taxon>Streptomycetaceae</taxon>
        <taxon>Actinacidiphila</taxon>
    </lineage>
</organism>
<dbReference type="Proteomes" id="UP000236754">
    <property type="component" value="Unassembled WGS sequence"/>
</dbReference>
<dbReference type="AlphaFoldDB" id="A0A1H6EB58"/>
<dbReference type="EMBL" id="FNVU01000029">
    <property type="protein sequence ID" value="SEG94025.1"/>
    <property type="molecule type" value="Genomic_DNA"/>
</dbReference>
<keyword evidence="3" id="KW-1185">Reference proteome</keyword>
<sequence>MPSQQEPFLFLAPYGGPEFFLDDGEIAEAHVGPDSDATSAHPHAYGADAGDTHGRIAQQQYPSLPVEFGPRVSAVAAREP</sequence>
<protein>
    <submittedName>
        <fullName evidence="2">Uncharacterized protein</fullName>
    </submittedName>
</protein>